<accession>A0AAV4MBM2</accession>
<organism evidence="1 2">
    <name type="scientific">Caerostris extrusa</name>
    <name type="common">Bark spider</name>
    <name type="synonym">Caerostris bankana</name>
    <dbReference type="NCBI Taxonomy" id="172846"/>
    <lineage>
        <taxon>Eukaryota</taxon>
        <taxon>Metazoa</taxon>
        <taxon>Ecdysozoa</taxon>
        <taxon>Arthropoda</taxon>
        <taxon>Chelicerata</taxon>
        <taxon>Arachnida</taxon>
        <taxon>Araneae</taxon>
        <taxon>Araneomorphae</taxon>
        <taxon>Entelegynae</taxon>
        <taxon>Araneoidea</taxon>
        <taxon>Araneidae</taxon>
        <taxon>Caerostris</taxon>
    </lineage>
</organism>
<evidence type="ECO:0000313" key="2">
    <source>
        <dbReference type="Proteomes" id="UP001054945"/>
    </source>
</evidence>
<keyword evidence="2" id="KW-1185">Reference proteome</keyword>
<evidence type="ECO:0000313" key="1">
    <source>
        <dbReference type="EMBL" id="GIX69225.1"/>
    </source>
</evidence>
<sequence>MQKDECNCQKCSVAFRIEGEFAVEVNVSFKSASKWQVGRDSSQKSVFSVQGLEAKRTLAIKYLGLANLDKIKLREAKMKKKRNKKDTKYSFETSSHLETIIIQLILKSDPTIQYPFPPSKLAGSDLSTCITGGMDSNNTNARDARFRRKSSTTKGHFTRRTTILPEIDRSSEAVSLTACRGGTATFDMLSAAAAQKIFIACFFLRGESKPGGGEFARPIIILVLPSQKISMG</sequence>
<protein>
    <submittedName>
        <fullName evidence="1">Uncharacterized protein</fullName>
    </submittedName>
</protein>
<dbReference type="AlphaFoldDB" id="A0AAV4MBM2"/>
<dbReference type="EMBL" id="BPLR01019557">
    <property type="protein sequence ID" value="GIX69225.1"/>
    <property type="molecule type" value="Genomic_DNA"/>
</dbReference>
<proteinExistence type="predicted"/>
<dbReference type="Proteomes" id="UP001054945">
    <property type="component" value="Unassembled WGS sequence"/>
</dbReference>
<name>A0AAV4MBM2_CAEEX</name>
<comment type="caution">
    <text evidence="1">The sequence shown here is derived from an EMBL/GenBank/DDBJ whole genome shotgun (WGS) entry which is preliminary data.</text>
</comment>
<gene>
    <name evidence="1" type="ORF">CEXT_21651</name>
</gene>
<reference evidence="1 2" key="1">
    <citation type="submission" date="2021-06" db="EMBL/GenBank/DDBJ databases">
        <title>Caerostris extrusa draft genome.</title>
        <authorList>
            <person name="Kono N."/>
            <person name="Arakawa K."/>
        </authorList>
    </citation>
    <scope>NUCLEOTIDE SEQUENCE [LARGE SCALE GENOMIC DNA]</scope>
</reference>